<accession>A0A0X3ANV3</accession>
<dbReference type="RefSeq" id="WP_055425238.1">
    <property type="nucleotide sequence ID" value="NZ_FCOR01000004.1"/>
</dbReference>
<evidence type="ECO:0000313" key="2">
    <source>
        <dbReference type="EMBL" id="CVK16032.1"/>
    </source>
</evidence>
<keyword evidence="3" id="KW-1185">Reference proteome</keyword>
<dbReference type="SUPFAM" id="SSF109854">
    <property type="entry name" value="DinB/YfiT-like putative metalloenzymes"/>
    <property type="match status" value="1"/>
</dbReference>
<dbReference type="EMBL" id="FCOR01000004">
    <property type="protein sequence ID" value="CVK16032.1"/>
    <property type="molecule type" value="Genomic_DNA"/>
</dbReference>
<feature type="domain" description="DinB-like" evidence="1">
    <location>
        <begin position="11"/>
        <end position="143"/>
    </location>
</feature>
<gene>
    <name evidence="2" type="ORF">Ga0061079_104151</name>
</gene>
<dbReference type="OrthoDB" id="4295522at2"/>
<name>A0A0X3ANV3_9FLAO</name>
<dbReference type="Pfam" id="PF12867">
    <property type="entry name" value="DinB_2"/>
    <property type="match status" value="1"/>
</dbReference>
<evidence type="ECO:0000259" key="1">
    <source>
        <dbReference type="Pfam" id="PF12867"/>
    </source>
</evidence>
<dbReference type="InterPro" id="IPR034660">
    <property type="entry name" value="DinB/YfiT-like"/>
</dbReference>
<evidence type="ECO:0000313" key="3">
    <source>
        <dbReference type="Proteomes" id="UP000182761"/>
    </source>
</evidence>
<dbReference type="InterPro" id="IPR024775">
    <property type="entry name" value="DinB-like"/>
</dbReference>
<dbReference type="Gene3D" id="1.20.120.450">
    <property type="entry name" value="dinb family like domain"/>
    <property type="match status" value="1"/>
</dbReference>
<dbReference type="STRING" id="1586267.GCA_001418685_00870"/>
<dbReference type="AlphaFoldDB" id="A0A0X3ANV3"/>
<reference evidence="2 3" key="1">
    <citation type="submission" date="2016-01" db="EMBL/GenBank/DDBJ databases">
        <authorList>
            <person name="McClelland M."/>
            <person name="Jain A."/>
            <person name="Saraogi P."/>
            <person name="Mendelson R."/>
            <person name="Westerman R."/>
            <person name="SanMiguel P."/>
            <person name="Csonka L."/>
        </authorList>
    </citation>
    <scope>NUCLEOTIDE SEQUENCE [LARGE SCALE GENOMIC DNA]</scope>
    <source>
        <strain evidence="2 3">R-53146</strain>
    </source>
</reference>
<sequence length="151" mass="17781">MKKQFEILKKYRKSLVDEIDDLNIEQLQMIPKGFKNNIFWNVAHVLVSQQILHYKMSGLNPLITHDWIENYQKGTLPRFVITEDEINYLKGKLITTADRLEEDFNEKKFESYTEIETKMGILISSIEDAINFNISHEALHYGIVISMKKMV</sequence>
<dbReference type="Proteomes" id="UP000182761">
    <property type="component" value="Unassembled WGS sequence"/>
</dbReference>
<protein>
    <submittedName>
        <fullName evidence="2">DinB superfamily protein</fullName>
    </submittedName>
</protein>
<organism evidence="2 3">
    <name type="scientific">Apibacter mensalis</name>
    <dbReference type="NCBI Taxonomy" id="1586267"/>
    <lineage>
        <taxon>Bacteria</taxon>
        <taxon>Pseudomonadati</taxon>
        <taxon>Bacteroidota</taxon>
        <taxon>Flavobacteriia</taxon>
        <taxon>Flavobacteriales</taxon>
        <taxon>Weeksellaceae</taxon>
        <taxon>Apibacter</taxon>
    </lineage>
</organism>
<proteinExistence type="predicted"/>